<dbReference type="GO" id="GO:0008270">
    <property type="term" value="F:zinc ion binding"/>
    <property type="evidence" value="ECO:0007669"/>
    <property type="project" value="UniProtKB-KW"/>
</dbReference>
<keyword evidence="13" id="KW-1185">Reference proteome</keyword>
<evidence type="ECO:0000256" key="10">
    <source>
        <dbReference type="PROSITE-ProRule" id="PRU00042"/>
    </source>
</evidence>
<dbReference type="STRING" id="623744.A0A553MLQ2"/>
<dbReference type="Proteomes" id="UP000316079">
    <property type="component" value="Unassembled WGS sequence"/>
</dbReference>
<dbReference type="SMART" id="SM00355">
    <property type="entry name" value="ZnF_C2H2"/>
    <property type="match status" value="5"/>
</dbReference>
<evidence type="ECO:0000259" key="11">
    <source>
        <dbReference type="PROSITE" id="PS50157"/>
    </source>
</evidence>
<sequence length="431" mass="46937">MEPSWSSFLFQQANEALHHQHQVSQNSLLPLLNSEPEDQKPVLPIPLDPKPTINAADLLKDNIGGGGGGGPVVIKKEPKSKTPFICGYCNKAFRDSYHLRRHESCHTGIKMVSRSKKTTIAPTMVPLISTGPRDSNGNPSYVSTMAGILTTATTSASTVGGIMSALPQQQQPVVPKKPPKPVKKNHGCEMCGKAFRDVYHLNRHKLSHSDEKPFECPICHQRFKRKDRMTYHVRSHDGGVHKPYICSVCGKGFSRPDHLSCHVKHVHSTERPFKCQVTACSSAFATKDRLRSHMIRHEGKVTCNICGKMLNSNNVCNSASVTPVTASTACNTTAMNRCTVSNPVTIAAQMNITTNTVNINSPVSLQHPVTITGPVNITSVNIPATAPMNIAHPVAITSPMSMNITGPLNIAMRPMDSMPFLSQVLPSTPPW</sequence>
<dbReference type="GO" id="GO:0000981">
    <property type="term" value="F:DNA-binding transcription factor activity, RNA polymerase II-specific"/>
    <property type="evidence" value="ECO:0007669"/>
    <property type="project" value="UniProtKB-ARBA"/>
</dbReference>
<feature type="domain" description="C2H2-type" evidence="11">
    <location>
        <begin position="214"/>
        <end position="238"/>
    </location>
</feature>
<organism evidence="12 13">
    <name type="scientific">Danionella cerebrum</name>
    <dbReference type="NCBI Taxonomy" id="2873325"/>
    <lineage>
        <taxon>Eukaryota</taxon>
        <taxon>Metazoa</taxon>
        <taxon>Chordata</taxon>
        <taxon>Craniata</taxon>
        <taxon>Vertebrata</taxon>
        <taxon>Euteleostomi</taxon>
        <taxon>Actinopterygii</taxon>
        <taxon>Neopterygii</taxon>
        <taxon>Teleostei</taxon>
        <taxon>Ostariophysi</taxon>
        <taxon>Cypriniformes</taxon>
        <taxon>Danionidae</taxon>
        <taxon>Danioninae</taxon>
        <taxon>Danionella</taxon>
    </lineage>
</organism>
<dbReference type="GO" id="GO:0005634">
    <property type="term" value="C:nucleus"/>
    <property type="evidence" value="ECO:0007669"/>
    <property type="project" value="UniProtKB-SubCell"/>
</dbReference>
<keyword evidence="7" id="KW-0238">DNA-binding</keyword>
<evidence type="ECO:0000256" key="5">
    <source>
        <dbReference type="ARBA" id="ARBA00022833"/>
    </source>
</evidence>
<evidence type="ECO:0000313" key="13">
    <source>
        <dbReference type="Proteomes" id="UP000316079"/>
    </source>
</evidence>
<keyword evidence="5" id="KW-0862">Zinc</keyword>
<evidence type="ECO:0000313" key="12">
    <source>
        <dbReference type="EMBL" id="TRY54108.1"/>
    </source>
</evidence>
<dbReference type="EMBL" id="SRMA01027364">
    <property type="protein sequence ID" value="TRY54108.1"/>
    <property type="molecule type" value="Genomic_DNA"/>
</dbReference>
<evidence type="ECO:0000256" key="1">
    <source>
        <dbReference type="ARBA" id="ARBA00004123"/>
    </source>
</evidence>
<dbReference type="FunFam" id="3.30.160.60:FF:000108">
    <property type="entry name" value="Vascular endothelial zinc finger 1"/>
    <property type="match status" value="1"/>
</dbReference>
<accession>A0A553MLQ2</accession>
<protein>
    <recommendedName>
        <fullName evidence="11">C2H2-type domain-containing protein</fullName>
    </recommendedName>
</protein>
<dbReference type="Gene3D" id="3.30.160.60">
    <property type="entry name" value="Classic Zinc Finger"/>
    <property type="match status" value="5"/>
</dbReference>
<keyword evidence="4 10" id="KW-0863">Zinc-finger</keyword>
<dbReference type="AlphaFoldDB" id="A0A553MLQ2"/>
<feature type="domain" description="C2H2-type" evidence="11">
    <location>
        <begin position="186"/>
        <end position="213"/>
    </location>
</feature>
<comment type="subcellular location">
    <subcellularLocation>
        <location evidence="1">Nucleus</location>
    </subcellularLocation>
</comment>
<evidence type="ECO:0000256" key="8">
    <source>
        <dbReference type="ARBA" id="ARBA00023163"/>
    </source>
</evidence>
<dbReference type="GO" id="GO:0000977">
    <property type="term" value="F:RNA polymerase II transcription regulatory region sequence-specific DNA binding"/>
    <property type="evidence" value="ECO:0007669"/>
    <property type="project" value="UniProtKB-ARBA"/>
</dbReference>
<keyword evidence="2" id="KW-0479">Metal-binding</keyword>
<dbReference type="PROSITE" id="PS50157">
    <property type="entry name" value="ZINC_FINGER_C2H2_2"/>
    <property type="match status" value="5"/>
</dbReference>
<keyword evidence="6" id="KW-0805">Transcription regulation</keyword>
<keyword evidence="9" id="KW-0539">Nucleus</keyword>
<dbReference type="FunFam" id="3.30.160.60:FF:000780">
    <property type="entry name" value="myc-associated zinc finger protein isoform X1"/>
    <property type="match status" value="1"/>
</dbReference>
<dbReference type="InterPro" id="IPR050331">
    <property type="entry name" value="Zinc_finger"/>
</dbReference>
<dbReference type="FunFam" id="3.30.160.60:FF:000095">
    <property type="entry name" value="Vascular endothelial zinc finger 1"/>
    <property type="match status" value="1"/>
</dbReference>
<dbReference type="FunFam" id="3.30.160.60:FF:001404">
    <property type="entry name" value="vascular endothelial zinc finger 1-like isoform X1"/>
    <property type="match status" value="1"/>
</dbReference>
<evidence type="ECO:0000256" key="4">
    <source>
        <dbReference type="ARBA" id="ARBA00022771"/>
    </source>
</evidence>
<gene>
    <name evidence="12" type="ORF">DNTS_031158</name>
</gene>
<dbReference type="Pfam" id="PF00096">
    <property type="entry name" value="zf-C2H2"/>
    <property type="match status" value="2"/>
</dbReference>
<evidence type="ECO:0000256" key="2">
    <source>
        <dbReference type="ARBA" id="ARBA00022723"/>
    </source>
</evidence>
<dbReference type="Pfam" id="PF13894">
    <property type="entry name" value="zf-C2H2_4"/>
    <property type="match status" value="1"/>
</dbReference>
<dbReference type="InterPro" id="IPR013087">
    <property type="entry name" value="Znf_C2H2_type"/>
</dbReference>
<dbReference type="InterPro" id="IPR036236">
    <property type="entry name" value="Znf_C2H2_sf"/>
</dbReference>
<name>A0A553MLQ2_9TELE</name>
<dbReference type="PROSITE" id="PS00028">
    <property type="entry name" value="ZINC_FINGER_C2H2_1"/>
    <property type="match status" value="5"/>
</dbReference>
<dbReference type="GO" id="GO:0045893">
    <property type="term" value="P:positive regulation of DNA-templated transcription"/>
    <property type="evidence" value="ECO:0007669"/>
    <property type="project" value="UniProtKB-ARBA"/>
</dbReference>
<dbReference type="PANTHER" id="PTHR16515:SF66">
    <property type="entry name" value="C2H2-TYPE DOMAIN-CONTAINING PROTEIN"/>
    <property type="match status" value="1"/>
</dbReference>
<dbReference type="SUPFAM" id="SSF57667">
    <property type="entry name" value="beta-beta-alpha zinc fingers"/>
    <property type="match status" value="4"/>
</dbReference>
<feature type="domain" description="C2H2-type" evidence="11">
    <location>
        <begin position="84"/>
        <end position="111"/>
    </location>
</feature>
<feature type="domain" description="C2H2-type" evidence="11">
    <location>
        <begin position="273"/>
        <end position="302"/>
    </location>
</feature>
<evidence type="ECO:0000256" key="3">
    <source>
        <dbReference type="ARBA" id="ARBA00022737"/>
    </source>
</evidence>
<keyword evidence="8" id="KW-0804">Transcription</keyword>
<evidence type="ECO:0000256" key="6">
    <source>
        <dbReference type="ARBA" id="ARBA00023015"/>
    </source>
</evidence>
<evidence type="ECO:0000256" key="7">
    <source>
        <dbReference type="ARBA" id="ARBA00023125"/>
    </source>
</evidence>
<reference evidence="12 13" key="1">
    <citation type="journal article" date="2019" name="Sci. Data">
        <title>Hybrid genome assembly and annotation of Danionella translucida.</title>
        <authorList>
            <person name="Kadobianskyi M."/>
            <person name="Schulze L."/>
            <person name="Schuelke M."/>
            <person name="Judkewitz B."/>
        </authorList>
    </citation>
    <scope>NUCLEOTIDE SEQUENCE [LARGE SCALE GENOMIC DNA]</scope>
    <source>
        <strain evidence="12 13">Bolton</strain>
    </source>
</reference>
<feature type="domain" description="C2H2-type" evidence="11">
    <location>
        <begin position="244"/>
        <end position="272"/>
    </location>
</feature>
<dbReference type="FunFam" id="3.30.160.60:FF:000445">
    <property type="entry name" value="Vascular endothelial zinc finger 1"/>
    <property type="match status" value="1"/>
</dbReference>
<dbReference type="PANTHER" id="PTHR16515">
    <property type="entry name" value="PR DOMAIN ZINC FINGER PROTEIN"/>
    <property type="match status" value="1"/>
</dbReference>
<dbReference type="OrthoDB" id="10072647at2759"/>
<comment type="caution">
    <text evidence="12">The sequence shown here is derived from an EMBL/GenBank/DDBJ whole genome shotgun (WGS) entry which is preliminary data.</text>
</comment>
<proteinExistence type="predicted"/>
<evidence type="ECO:0000256" key="9">
    <source>
        <dbReference type="ARBA" id="ARBA00023242"/>
    </source>
</evidence>
<keyword evidence="3" id="KW-0677">Repeat</keyword>